<dbReference type="Proteomes" id="UP000316806">
    <property type="component" value="Chromosome"/>
</dbReference>
<dbReference type="PANTHER" id="PTHR43792:SF16">
    <property type="entry name" value="N-ACETYLTRANSFERASE DOMAIN-CONTAINING PROTEIN"/>
    <property type="match status" value="1"/>
</dbReference>
<feature type="domain" description="N-acetyltransferase" evidence="1">
    <location>
        <begin position="11"/>
        <end position="181"/>
    </location>
</feature>
<protein>
    <submittedName>
        <fullName evidence="2">GNAT family N-acetyltransferase</fullName>
    </submittedName>
</protein>
<dbReference type="PANTHER" id="PTHR43792">
    <property type="entry name" value="GNAT FAMILY, PUTATIVE (AFU_ORTHOLOGUE AFUA_3G00765)-RELATED-RELATED"/>
    <property type="match status" value="1"/>
</dbReference>
<reference evidence="2 3" key="1">
    <citation type="journal article" date="2019" name="J. Ind. Microbiol. Biotechnol.">
        <title>The complete genomic sequence of Streptomyces spectabilis NRRL-2792 and identification of secondary metabolite biosynthetic gene clusters.</title>
        <authorList>
            <person name="Sinha A."/>
            <person name="Phillips-Salemka S."/>
            <person name="Niraula T.A."/>
            <person name="Short K.A."/>
            <person name="Niraula N.P."/>
        </authorList>
    </citation>
    <scope>NUCLEOTIDE SEQUENCE [LARGE SCALE GENOMIC DNA]</scope>
    <source>
        <strain evidence="2 3">NRRL 2792</strain>
    </source>
</reference>
<sequence length="189" mass="21028">MPQAILHTERLRLVPLSHEHIEHQVELDADPEVMRYLGGPRTREQVVDTAHRAALADARRADGLGYWAGFSGGHFTGYWILRPPGDTDEPAAPGQAELGYRLLRRYWRQGLGSEGSAELIRHGFKDLALDRICAMTSAANTASRATMAAVGLHHERDFDAEASWFPPGTDLRSVEYAITRTQWNEGRAA</sequence>
<evidence type="ECO:0000259" key="1">
    <source>
        <dbReference type="PROSITE" id="PS51186"/>
    </source>
</evidence>
<dbReference type="InterPro" id="IPR000182">
    <property type="entry name" value="GNAT_dom"/>
</dbReference>
<dbReference type="PROSITE" id="PS51186">
    <property type="entry name" value="GNAT"/>
    <property type="match status" value="1"/>
</dbReference>
<dbReference type="SUPFAM" id="SSF55729">
    <property type="entry name" value="Acyl-CoA N-acyltransferases (Nat)"/>
    <property type="match status" value="1"/>
</dbReference>
<dbReference type="AlphaFoldDB" id="A0A516RK46"/>
<organism evidence="2 3">
    <name type="scientific">Streptomyces spectabilis</name>
    <dbReference type="NCBI Taxonomy" id="68270"/>
    <lineage>
        <taxon>Bacteria</taxon>
        <taxon>Bacillati</taxon>
        <taxon>Actinomycetota</taxon>
        <taxon>Actinomycetes</taxon>
        <taxon>Kitasatosporales</taxon>
        <taxon>Streptomycetaceae</taxon>
        <taxon>Streptomyces</taxon>
    </lineage>
</organism>
<proteinExistence type="predicted"/>
<gene>
    <name evidence="2" type="ORF">FH965_40335</name>
</gene>
<dbReference type="Gene3D" id="3.40.630.30">
    <property type="match status" value="1"/>
</dbReference>
<dbReference type="InterPro" id="IPR016181">
    <property type="entry name" value="Acyl_CoA_acyltransferase"/>
</dbReference>
<dbReference type="RefSeq" id="WP_144323223.1">
    <property type="nucleotide sequence ID" value="NZ_CP040916.1"/>
</dbReference>
<evidence type="ECO:0000313" key="3">
    <source>
        <dbReference type="Proteomes" id="UP000316806"/>
    </source>
</evidence>
<keyword evidence="2" id="KW-0808">Transferase</keyword>
<dbReference type="Pfam" id="PF13302">
    <property type="entry name" value="Acetyltransf_3"/>
    <property type="match status" value="1"/>
</dbReference>
<accession>A0A516RK46</accession>
<dbReference type="GO" id="GO:0016747">
    <property type="term" value="F:acyltransferase activity, transferring groups other than amino-acyl groups"/>
    <property type="evidence" value="ECO:0007669"/>
    <property type="project" value="InterPro"/>
</dbReference>
<dbReference type="InterPro" id="IPR051531">
    <property type="entry name" value="N-acetyltransferase"/>
</dbReference>
<dbReference type="EMBL" id="CP040916">
    <property type="protein sequence ID" value="QDQ16023.1"/>
    <property type="molecule type" value="Genomic_DNA"/>
</dbReference>
<evidence type="ECO:0000313" key="2">
    <source>
        <dbReference type="EMBL" id="QDQ16023.1"/>
    </source>
</evidence>
<name>A0A516RK46_STRST</name>